<protein>
    <submittedName>
        <fullName evidence="3">Uncharacterized protein</fullName>
    </submittedName>
</protein>
<feature type="region of interest" description="Disordered" evidence="2">
    <location>
        <begin position="210"/>
        <end position="252"/>
    </location>
</feature>
<dbReference type="RefSeq" id="XP_062755198.1">
    <property type="nucleotide sequence ID" value="XM_062900571.1"/>
</dbReference>
<dbReference type="EMBL" id="JAWRVG010000022">
    <property type="protein sequence ID" value="KAK4071759.1"/>
    <property type="molecule type" value="Genomic_DNA"/>
</dbReference>
<dbReference type="GeneID" id="87920476"/>
<keyword evidence="4" id="KW-1185">Reference proteome</keyword>
<feature type="region of interest" description="Disordered" evidence="2">
    <location>
        <begin position="135"/>
        <end position="179"/>
    </location>
</feature>
<evidence type="ECO:0000313" key="4">
    <source>
        <dbReference type="Proteomes" id="UP001273209"/>
    </source>
</evidence>
<name>A0AAE1IBU5_9HYPO</name>
<evidence type="ECO:0000256" key="1">
    <source>
        <dbReference type="SAM" id="Coils"/>
    </source>
</evidence>
<dbReference type="AlphaFoldDB" id="A0AAE1IBU5"/>
<feature type="compositionally biased region" description="Polar residues" evidence="2">
    <location>
        <begin position="141"/>
        <end position="164"/>
    </location>
</feature>
<evidence type="ECO:0000313" key="3">
    <source>
        <dbReference type="EMBL" id="KAK4071759.1"/>
    </source>
</evidence>
<keyword evidence="1" id="KW-0175">Coiled coil</keyword>
<evidence type="ECO:0000256" key="2">
    <source>
        <dbReference type="SAM" id="MobiDB-lite"/>
    </source>
</evidence>
<feature type="region of interest" description="Disordered" evidence="2">
    <location>
        <begin position="291"/>
        <end position="368"/>
    </location>
</feature>
<organism evidence="3 4">
    <name type="scientific">Trichoderma aggressivum f. europaeum</name>
    <dbReference type="NCBI Taxonomy" id="173218"/>
    <lineage>
        <taxon>Eukaryota</taxon>
        <taxon>Fungi</taxon>
        <taxon>Dikarya</taxon>
        <taxon>Ascomycota</taxon>
        <taxon>Pezizomycotina</taxon>
        <taxon>Sordariomycetes</taxon>
        <taxon>Hypocreomycetidae</taxon>
        <taxon>Hypocreales</taxon>
        <taxon>Hypocreaceae</taxon>
        <taxon>Trichoderma</taxon>
    </lineage>
</organism>
<accession>A0AAE1IBU5</accession>
<feature type="coiled-coil region" evidence="1">
    <location>
        <begin position="60"/>
        <end position="87"/>
    </location>
</feature>
<sequence length="368" mass="42519">MPPFERPKAPFRSSQLRAWSDNVEPRMHDLLWGDYWQRFNTIQIPIFGPDVYFDDALNIAKEAKGQKEVFERKFEELNKRRQKLACEMLTAAMRAIDEEYTYLCKNARDTVSDLCQTGCFLDFLRLLIGTSHGWEPDAAEDSQSNGTTGDLSEETQASADQLQDSSDEETHDEPPWLGDDYYEAAMDRRTREELWARSFGGDMGTFAYAGCTSSSDDTDDPESDVSVSSRENKEEKATHGLGKRKRDISDDEVVTARSLRRKLMSLTPGPIIYPLNPQGEIDWEAIDDEFLFNSEEDEYDYEYDYEDEDEDEEDDDDEDDDHDDDDDDDDDDDEGDEEEEDYDGDEDEDEDEDRGNEGRNPVRISYFL</sequence>
<gene>
    <name evidence="3" type="ORF">Triagg1_5997</name>
</gene>
<proteinExistence type="predicted"/>
<dbReference type="Proteomes" id="UP001273209">
    <property type="component" value="Unassembled WGS sequence"/>
</dbReference>
<comment type="caution">
    <text evidence="3">The sequence shown here is derived from an EMBL/GenBank/DDBJ whole genome shotgun (WGS) entry which is preliminary data.</text>
</comment>
<feature type="compositionally biased region" description="Acidic residues" evidence="2">
    <location>
        <begin position="291"/>
        <end position="354"/>
    </location>
</feature>
<reference evidence="3" key="1">
    <citation type="submission" date="2023-11" db="EMBL/GenBank/DDBJ databases">
        <title>The genome sequences of three competitors of mushroom-forming fungi.</title>
        <authorList>
            <person name="Beijen E."/>
            <person name="Ohm R.A."/>
        </authorList>
    </citation>
    <scope>NUCLEOTIDE SEQUENCE</scope>
    <source>
        <strain evidence="3">CBS 100526</strain>
    </source>
</reference>